<proteinExistence type="inferred from homology"/>
<dbReference type="GO" id="GO:0005886">
    <property type="term" value="C:plasma membrane"/>
    <property type="evidence" value="ECO:0007669"/>
    <property type="project" value="UniProtKB-SubCell"/>
</dbReference>
<keyword evidence="3" id="KW-1003">Cell membrane</keyword>
<dbReference type="Pfam" id="PF05423">
    <property type="entry name" value="Mycobact_memb"/>
    <property type="match status" value="1"/>
</dbReference>
<evidence type="ECO:0000256" key="3">
    <source>
        <dbReference type="ARBA" id="ARBA00022475"/>
    </source>
</evidence>
<name>A0A5N0UW27_9PSEU</name>
<protein>
    <recommendedName>
        <fullName evidence="9">MmpS family membrane protein</fullName>
    </recommendedName>
</protein>
<evidence type="ECO:0008006" key="9">
    <source>
        <dbReference type="Google" id="ProtNLM"/>
    </source>
</evidence>
<comment type="similarity">
    <text evidence="2">Belongs to the MmpS family.</text>
</comment>
<evidence type="ECO:0000313" key="8">
    <source>
        <dbReference type="Proteomes" id="UP000319769"/>
    </source>
</evidence>
<comment type="caution">
    <text evidence="7">The sequence shown here is derived from an EMBL/GenBank/DDBJ whole genome shotgun (WGS) entry which is preliminary data.</text>
</comment>
<evidence type="ECO:0000256" key="6">
    <source>
        <dbReference type="ARBA" id="ARBA00023136"/>
    </source>
</evidence>
<gene>
    <name evidence="7" type="ORF">FPZ12_025680</name>
</gene>
<sequence length="140" mass="13974">MAGFAVVVAVGLITVLVAGQRSAGPSAPSTLGDSAAPVVPAPARTVAHTVLYELEGATAALNITYVADGSAIAQVAQAPTPWSAAVQRHGAEGEEQYYSLSAQNSGPGKLTCRIVVDGATVSERAVAESQGVVRCAKSVG</sequence>
<dbReference type="Proteomes" id="UP000319769">
    <property type="component" value="Unassembled WGS sequence"/>
</dbReference>
<comment type="subcellular location">
    <subcellularLocation>
        <location evidence="1">Cell membrane</location>
    </subcellularLocation>
</comment>
<keyword evidence="4" id="KW-0812">Transmembrane</keyword>
<organism evidence="7 8">
    <name type="scientific">Amycolatopsis acidicola</name>
    <dbReference type="NCBI Taxonomy" id="2596893"/>
    <lineage>
        <taxon>Bacteria</taxon>
        <taxon>Bacillati</taxon>
        <taxon>Actinomycetota</taxon>
        <taxon>Actinomycetes</taxon>
        <taxon>Pseudonocardiales</taxon>
        <taxon>Pseudonocardiaceae</taxon>
        <taxon>Amycolatopsis</taxon>
    </lineage>
</organism>
<dbReference type="EMBL" id="VMNW02000043">
    <property type="protein sequence ID" value="KAA9157215.1"/>
    <property type="molecule type" value="Genomic_DNA"/>
</dbReference>
<evidence type="ECO:0000256" key="1">
    <source>
        <dbReference type="ARBA" id="ARBA00004236"/>
    </source>
</evidence>
<reference evidence="7" key="1">
    <citation type="submission" date="2019-09" db="EMBL/GenBank/DDBJ databases">
        <authorList>
            <person name="Teo W.F.A."/>
            <person name="Duangmal K."/>
        </authorList>
    </citation>
    <scope>NUCLEOTIDE SEQUENCE [LARGE SCALE GENOMIC DNA]</scope>
    <source>
        <strain evidence="7">K81G1</strain>
    </source>
</reference>
<evidence type="ECO:0000256" key="4">
    <source>
        <dbReference type="ARBA" id="ARBA00022692"/>
    </source>
</evidence>
<evidence type="ECO:0000256" key="5">
    <source>
        <dbReference type="ARBA" id="ARBA00022989"/>
    </source>
</evidence>
<dbReference type="Gene3D" id="2.60.40.2880">
    <property type="entry name" value="MmpS1-5, C-terminal soluble domain"/>
    <property type="match status" value="1"/>
</dbReference>
<keyword evidence="6" id="KW-0472">Membrane</keyword>
<keyword evidence="5" id="KW-1133">Transmembrane helix</keyword>
<dbReference type="InterPro" id="IPR038468">
    <property type="entry name" value="MmpS_C"/>
</dbReference>
<dbReference type="AlphaFoldDB" id="A0A5N0UW27"/>
<keyword evidence="8" id="KW-1185">Reference proteome</keyword>
<evidence type="ECO:0000313" key="7">
    <source>
        <dbReference type="EMBL" id="KAA9157215.1"/>
    </source>
</evidence>
<dbReference type="OrthoDB" id="3694999at2"/>
<evidence type="ECO:0000256" key="2">
    <source>
        <dbReference type="ARBA" id="ARBA00007531"/>
    </source>
</evidence>
<accession>A0A5N0UW27</accession>
<dbReference type="InterPro" id="IPR008693">
    <property type="entry name" value="MmpS"/>
</dbReference>